<keyword evidence="5" id="KW-0413">Isomerase</keyword>
<evidence type="ECO:0000256" key="3">
    <source>
        <dbReference type="ARBA" id="ARBA00013194"/>
    </source>
</evidence>
<dbReference type="SMART" id="SM00028">
    <property type="entry name" value="TPR"/>
    <property type="match status" value="3"/>
</dbReference>
<dbReference type="GO" id="GO:0001671">
    <property type="term" value="F:ATPase activator activity"/>
    <property type="evidence" value="ECO:0007669"/>
    <property type="project" value="InterPro"/>
</dbReference>
<keyword evidence="4" id="KW-0697">Rotamase</keyword>
<keyword evidence="10" id="KW-1185">Reference proteome</keyword>
<dbReference type="GO" id="GO:0003755">
    <property type="term" value="F:peptidyl-prolyl cis-trans isomerase activity"/>
    <property type="evidence" value="ECO:0007669"/>
    <property type="project" value="UniProtKB-EC"/>
</dbReference>
<evidence type="ECO:0000313" key="10">
    <source>
        <dbReference type="Proteomes" id="UP001230268"/>
    </source>
</evidence>
<organism evidence="9 10">
    <name type="scientific">Babesia gibsoni</name>
    <dbReference type="NCBI Taxonomy" id="33632"/>
    <lineage>
        <taxon>Eukaryota</taxon>
        <taxon>Sar</taxon>
        <taxon>Alveolata</taxon>
        <taxon>Apicomplexa</taxon>
        <taxon>Aconoidasida</taxon>
        <taxon>Piroplasmida</taxon>
        <taxon>Babesiidae</taxon>
        <taxon>Babesia</taxon>
    </lineage>
</organism>
<protein>
    <recommendedName>
        <fullName evidence="3">peptidylprolyl isomerase</fullName>
        <ecNumber evidence="3">5.2.1.8</ecNumber>
    </recommendedName>
</protein>
<evidence type="ECO:0000256" key="1">
    <source>
        <dbReference type="ARBA" id="ARBA00000971"/>
    </source>
</evidence>
<feature type="region of interest" description="Disordered" evidence="7">
    <location>
        <begin position="1"/>
        <end position="36"/>
    </location>
</feature>
<dbReference type="Pfam" id="PF09229">
    <property type="entry name" value="Aha1_N"/>
    <property type="match status" value="1"/>
</dbReference>
<dbReference type="EMBL" id="JAVEPI010000001">
    <property type="protein sequence ID" value="KAK1444672.1"/>
    <property type="molecule type" value="Genomic_DNA"/>
</dbReference>
<dbReference type="InterPro" id="IPR036338">
    <property type="entry name" value="Aha1"/>
</dbReference>
<evidence type="ECO:0000313" key="9">
    <source>
        <dbReference type="EMBL" id="KAK1444672.1"/>
    </source>
</evidence>
<comment type="similarity">
    <text evidence="2">Belongs to the AHA1 family.</text>
</comment>
<evidence type="ECO:0000259" key="8">
    <source>
        <dbReference type="SMART" id="SM01000"/>
    </source>
</evidence>
<dbReference type="SUPFAM" id="SSF103111">
    <property type="entry name" value="Activator of Hsp90 ATPase, Aha1"/>
    <property type="match status" value="1"/>
</dbReference>
<dbReference type="InterPro" id="IPR050754">
    <property type="entry name" value="FKBP4/5/8-like"/>
</dbReference>
<dbReference type="GO" id="GO:0051087">
    <property type="term" value="F:protein-folding chaperone binding"/>
    <property type="evidence" value="ECO:0007669"/>
    <property type="project" value="InterPro"/>
</dbReference>
<dbReference type="SMART" id="SM01000">
    <property type="entry name" value="Aha1_N"/>
    <property type="match status" value="1"/>
</dbReference>
<feature type="domain" description="Activator of Hsp90 ATPase AHSA1-like N-terminal" evidence="8">
    <location>
        <begin position="330"/>
        <end position="519"/>
    </location>
</feature>
<dbReference type="SUPFAM" id="SSF48452">
    <property type="entry name" value="TPR-like"/>
    <property type="match status" value="1"/>
</dbReference>
<feature type="region of interest" description="Disordered" evidence="7">
    <location>
        <begin position="229"/>
        <end position="270"/>
    </location>
</feature>
<dbReference type="InterPro" id="IPR019734">
    <property type="entry name" value="TPR_rpt"/>
</dbReference>
<feature type="repeat" description="TPR" evidence="6">
    <location>
        <begin position="71"/>
        <end position="104"/>
    </location>
</feature>
<sequence length="519" mass="59016">MSNVSSPSTAPEMDEVVNPEERMSEANGLKESGNESFKAADYKTAVECYEKALEKMENVPSDFEGYKPLKSVLYSNLSASYLGLSEPSKAISSANDALNWDPNNKKAQYRRALARFNAGNLDEAKGDCMKMLEEDKNNNNARMLLIKINQKVKEHAEAQKKAFGSLFDKVGGLYDDREMEMKNKKQKKYEDYTRQQREKGEEELDFAAWELKEEEEAKKRELERIEKVKKEEEKQRNKGASEGSRSATSASAGSSDKKAAGDEAEIDEEDRKIIQETSKMGYCYFGKNKPEGNLTNAPIPQKIETAAPKTAVSSKQSISSWNSKGTTYEEKDMSSWCRETLKELLSKATYVNEPSVNGHPNNIVEMLKDINIDKLDDKSTIERMEKLTRMMHRSIIKVVSVDNMECDAQIALIRATRRYMFDFSCKLKLEISIDTDIGSMVRGKEDPDESSASVYQAILTLSEISSEMEKGKTYGDLMKISYKDEMKQEHVELAKYMVDQFKASVTDRIKEFMDNYHMQ</sequence>
<dbReference type="InterPro" id="IPR015310">
    <property type="entry name" value="AHSA1-like_N"/>
</dbReference>
<feature type="compositionally biased region" description="Low complexity" evidence="7">
    <location>
        <begin position="238"/>
        <end position="254"/>
    </location>
</feature>
<evidence type="ECO:0000256" key="5">
    <source>
        <dbReference type="ARBA" id="ARBA00023235"/>
    </source>
</evidence>
<dbReference type="Gene3D" id="1.25.40.10">
    <property type="entry name" value="Tetratricopeptide repeat domain"/>
    <property type="match status" value="1"/>
</dbReference>
<dbReference type="PROSITE" id="PS50005">
    <property type="entry name" value="TPR"/>
    <property type="match status" value="1"/>
</dbReference>
<comment type="caution">
    <text evidence="9">The sequence shown here is derived from an EMBL/GenBank/DDBJ whole genome shotgun (WGS) entry which is preliminary data.</text>
</comment>
<evidence type="ECO:0000256" key="2">
    <source>
        <dbReference type="ARBA" id="ARBA00006817"/>
    </source>
</evidence>
<dbReference type="AlphaFoldDB" id="A0AAD8UUA4"/>
<evidence type="ECO:0000256" key="6">
    <source>
        <dbReference type="PROSITE-ProRule" id="PRU00339"/>
    </source>
</evidence>
<accession>A0AAD8UUA4</accession>
<dbReference type="PANTHER" id="PTHR46512:SF9">
    <property type="entry name" value="PEPTIDYLPROLYL ISOMERASE"/>
    <property type="match status" value="1"/>
</dbReference>
<dbReference type="EC" id="5.2.1.8" evidence="3"/>
<keyword evidence="6" id="KW-0802">TPR repeat</keyword>
<dbReference type="Gene3D" id="3.15.10.20">
    <property type="entry name" value="Activator of Hsp90 ATPase Aha1, N-terminal domain"/>
    <property type="match status" value="1"/>
</dbReference>
<evidence type="ECO:0000256" key="7">
    <source>
        <dbReference type="SAM" id="MobiDB-lite"/>
    </source>
</evidence>
<reference evidence="9" key="1">
    <citation type="submission" date="2023-08" db="EMBL/GenBank/DDBJ databases">
        <title>Draft sequence of the Babesia gibsoni genome.</title>
        <authorList>
            <person name="Yamagishi J.Y."/>
            <person name="Xuan X.X."/>
        </authorList>
    </citation>
    <scope>NUCLEOTIDE SEQUENCE</scope>
    <source>
        <strain evidence="9">Azabu</strain>
    </source>
</reference>
<evidence type="ECO:0000256" key="4">
    <source>
        <dbReference type="ARBA" id="ARBA00023110"/>
    </source>
</evidence>
<dbReference type="PANTHER" id="PTHR46512">
    <property type="entry name" value="PEPTIDYLPROLYL ISOMERASE"/>
    <property type="match status" value="1"/>
</dbReference>
<dbReference type="Proteomes" id="UP001230268">
    <property type="component" value="Unassembled WGS sequence"/>
</dbReference>
<comment type="catalytic activity">
    <reaction evidence="1">
        <text>[protein]-peptidylproline (omega=180) = [protein]-peptidylproline (omega=0)</text>
        <dbReference type="Rhea" id="RHEA:16237"/>
        <dbReference type="Rhea" id="RHEA-COMP:10747"/>
        <dbReference type="Rhea" id="RHEA-COMP:10748"/>
        <dbReference type="ChEBI" id="CHEBI:83833"/>
        <dbReference type="ChEBI" id="CHEBI:83834"/>
        <dbReference type="EC" id="5.2.1.8"/>
    </reaction>
</comment>
<proteinExistence type="inferred from homology"/>
<name>A0AAD8UUA4_BABGI</name>
<dbReference type="InterPro" id="IPR011990">
    <property type="entry name" value="TPR-like_helical_dom_sf"/>
</dbReference>
<gene>
    <name evidence="9" type="ORF">BgAZ_105780</name>
</gene>